<proteinExistence type="predicted"/>
<dbReference type="Gene3D" id="3.30.70.2660">
    <property type="match status" value="1"/>
</dbReference>
<evidence type="ECO:0000256" key="1">
    <source>
        <dbReference type="ARBA" id="ARBA00023118"/>
    </source>
</evidence>
<dbReference type="Pfam" id="PF09704">
    <property type="entry name" value="Cas_Cas5d"/>
    <property type="match status" value="1"/>
</dbReference>
<dbReference type="InterPro" id="IPR021124">
    <property type="entry name" value="CRISPR-assoc_prot_Cas5"/>
</dbReference>
<dbReference type="InterPro" id="IPR010147">
    <property type="entry name" value="CRISPR-assoc_prot_CasD"/>
</dbReference>
<dbReference type="GO" id="GO:0003723">
    <property type="term" value="F:RNA binding"/>
    <property type="evidence" value="ECO:0007669"/>
    <property type="project" value="InterPro"/>
</dbReference>
<comment type="caution">
    <text evidence="2">The sequence shown here is derived from an EMBL/GenBank/DDBJ whole genome shotgun (WGS) entry which is preliminary data.</text>
</comment>
<dbReference type="InterPro" id="IPR013422">
    <property type="entry name" value="CRISPR-assoc_prot_Cas5_N"/>
</dbReference>
<reference evidence="2 3" key="1">
    <citation type="submission" date="2015-11" db="EMBL/GenBank/DDBJ databases">
        <title>Draft genome sequences of new species of the genus Lactobacillus isolated from orchardgrass silage.</title>
        <authorList>
            <person name="Tohno M."/>
            <person name="Tanizawa Y."/>
            <person name="Arita M."/>
        </authorList>
    </citation>
    <scope>NUCLEOTIDE SEQUENCE [LARGE SCALE GENOMIC DNA]</scope>
    <source>
        <strain evidence="2 3">IWT5</strain>
    </source>
</reference>
<evidence type="ECO:0000313" key="2">
    <source>
        <dbReference type="EMBL" id="GAT18384.1"/>
    </source>
</evidence>
<dbReference type="GO" id="GO:0043571">
    <property type="term" value="P:maintenance of CRISPR repeat elements"/>
    <property type="evidence" value="ECO:0007669"/>
    <property type="project" value="InterPro"/>
</dbReference>
<dbReference type="OrthoDB" id="3189549at2"/>
<protein>
    <submittedName>
        <fullName evidence="2">CRISPR-associated protein</fullName>
    </submittedName>
</protein>
<evidence type="ECO:0000313" key="3">
    <source>
        <dbReference type="Proteomes" id="UP000223370"/>
    </source>
</evidence>
<accession>A0A1Z5H5R0</accession>
<dbReference type="GO" id="GO:0051607">
    <property type="term" value="P:defense response to virus"/>
    <property type="evidence" value="ECO:0007669"/>
    <property type="project" value="UniProtKB-KW"/>
</dbReference>
<dbReference type="EMBL" id="BCMJ01000002">
    <property type="protein sequence ID" value="GAT18384.1"/>
    <property type="molecule type" value="Genomic_DNA"/>
</dbReference>
<dbReference type="RefSeq" id="WP_098823892.1">
    <property type="nucleotide sequence ID" value="NZ_BCMJ01000002.1"/>
</dbReference>
<dbReference type="NCBIfam" id="TIGR02593">
    <property type="entry name" value="CRISPR_cas5"/>
    <property type="match status" value="1"/>
</dbReference>
<dbReference type="CDD" id="cd09756">
    <property type="entry name" value="Cas5_I-E"/>
    <property type="match status" value="1"/>
</dbReference>
<name>A0A1Z5H5R0_9LACO</name>
<keyword evidence="1" id="KW-0051">Antiviral defense</keyword>
<sequence length="233" mass="26466">MKTLTIRLTAPLQSYGGAVSFARRTTQDHPSKSAVIGMIAAALGYRRNDDRIVQLNELSYAVRADQVGRTLTDFQTVEWKKDKRKITYRDYLQDAVFIAAVGSENAELIDQIHDALKRPKFQLSLGRRSNVPAGVLKMEEFPNSDPVATLSEMVWQASSIMQKKRKRDAEVKVEIFSDANLMPDCHESMAKDKVISFDQRNRRFDFRAEASKFVDVENPFFEGNIQDTQGAQK</sequence>
<dbReference type="AlphaFoldDB" id="A0A1Z5H5R0"/>
<keyword evidence="3" id="KW-1185">Reference proteome</keyword>
<dbReference type="NCBIfam" id="TIGR01868">
    <property type="entry name" value="casD_Cas5e"/>
    <property type="match status" value="1"/>
</dbReference>
<gene>
    <name evidence="2" type="ORF">IWT5_00658</name>
</gene>
<dbReference type="Proteomes" id="UP000223370">
    <property type="component" value="Unassembled WGS sequence"/>
</dbReference>
<organism evidence="2 3">
    <name type="scientific">Secundilactobacillus silagincola</name>
    <dbReference type="NCBI Taxonomy" id="1714681"/>
    <lineage>
        <taxon>Bacteria</taxon>
        <taxon>Bacillati</taxon>
        <taxon>Bacillota</taxon>
        <taxon>Bacilli</taxon>
        <taxon>Lactobacillales</taxon>
        <taxon>Lactobacillaceae</taxon>
        <taxon>Secundilactobacillus</taxon>
    </lineage>
</organism>